<feature type="domain" description="Single" evidence="4">
    <location>
        <begin position="38"/>
        <end position="105"/>
    </location>
</feature>
<evidence type="ECO:0000259" key="4">
    <source>
        <dbReference type="SMART" id="SM01318"/>
    </source>
</evidence>
<evidence type="ECO:0000313" key="5">
    <source>
        <dbReference type="EMBL" id="MAA11355.1"/>
    </source>
</evidence>
<proteinExistence type="predicted"/>
<reference evidence="5" key="1">
    <citation type="journal article" date="2017" name="Parasit. Vectors">
        <title>Sialotranscriptomics of Rhipicephalus zambeziensis reveals intricate expression profiles of secretory proteins and suggests tight temporal transcriptional regulation during blood-feeding.</title>
        <authorList>
            <person name="de Castro M.H."/>
            <person name="de Klerk D."/>
            <person name="Pienaar R."/>
            <person name="Rees D.J.G."/>
            <person name="Mans B.J."/>
        </authorList>
    </citation>
    <scope>NUCLEOTIDE SEQUENCE</scope>
    <source>
        <tissue evidence="5">Salivary glands</tissue>
    </source>
</reference>
<accession>A0A224Y3P1</accession>
<dbReference type="InterPro" id="IPR029277">
    <property type="entry name" value="SVWC_dom"/>
</dbReference>
<dbReference type="GO" id="GO:0005576">
    <property type="term" value="C:extracellular region"/>
    <property type="evidence" value="ECO:0007669"/>
    <property type="project" value="UniProtKB-SubCell"/>
</dbReference>
<sequence>MTKLLTCFVIFITGTLFQVDISWQALYHDPSAYRNGKCYFRGGVYKPGEDMYDQPRCMKWGCSKINSTTGSMVGVSCGVVVASPPCKVTPLTTGIYPKCCPRRVCP</sequence>
<dbReference type="SMART" id="SM01318">
    <property type="entry name" value="SVWC"/>
    <property type="match status" value="1"/>
</dbReference>
<dbReference type="AlphaFoldDB" id="A0A224Y3P1"/>
<protein>
    <submittedName>
        <fullName evidence="5">8.9 kDa family member</fullName>
    </submittedName>
</protein>
<organism evidence="5">
    <name type="scientific">Rhipicephalus zambeziensis</name>
    <dbReference type="NCBI Taxonomy" id="60191"/>
    <lineage>
        <taxon>Eukaryota</taxon>
        <taxon>Metazoa</taxon>
        <taxon>Ecdysozoa</taxon>
        <taxon>Arthropoda</taxon>
        <taxon>Chelicerata</taxon>
        <taxon>Arachnida</taxon>
        <taxon>Acari</taxon>
        <taxon>Parasitiformes</taxon>
        <taxon>Ixodida</taxon>
        <taxon>Ixodoidea</taxon>
        <taxon>Ixodidae</taxon>
        <taxon>Rhipicephalinae</taxon>
        <taxon>Rhipicephalus</taxon>
        <taxon>Rhipicephalus</taxon>
    </lineage>
</organism>
<dbReference type="Pfam" id="PF15430">
    <property type="entry name" value="SVWC"/>
    <property type="match status" value="1"/>
</dbReference>
<comment type="subcellular location">
    <subcellularLocation>
        <location evidence="1">Secreted</location>
    </subcellularLocation>
</comment>
<keyword evidence="3" id="KW-0732">Signal</keyword>
<feature type="signal peptide" evidence="3">
    <location>
        <begin position="1"/>
        <end position="17"/>
    </location>
</feature>
<evidence type="ECO:0000256" key="3">
    <source>
        <dbReference type="SAM" id="SignalP"/>
    </source>
</evidence>
<evidence type="ECO:0000256" key="1">
    <source>
        <dbReference type="ARBA" id="ARBA00004613"/>
    </source>
</evidence>
<name>A0A224Y3P1_9ACAR</name>
<dbReference type="EMBL" id="GFPF01000209">
    <property type="protein sequence ID" value="MAA11355.1"/>
    <property type="molecule type" value="Transcribed_RNA"/>
</dbReference>
<keyword evidence="2" id="KW-0964">Secreted</keyword>
<feature type="chain" id="PRO_5011968299" evidence="3">
    <location>
        <begin position="18"/>
        <end position="106"/>
    </location>
</feature>
<evidence type="ECO:0000256" key="2">
    <source>
        <dbReference type="ARBA" id="ARBA00022525"/>
    </source>
</evidence>